<dbReference type="GO" id="GO:0003676">
    <property type="term" value="F:nucleic acid binding"/>
    <property type="evidence" value="ECO:0007669"/>
    <property type="project" value="InterPro"/>
</dbReference>
<evidence type="ECO:0000313" key="3">
    <source>
        <dbReference type="Proteomes" id="UP000290289"/>
    </source>
</evidence>
<dbReference type="EMBL" id="RDQH01000333">
    <property type="protein sequence ID" value="RXH94951.1"/>
    <property type="molecule type" value="Genomic_DNA"/>
</dbReference>
<dbReference type="SUPFAM" id="SSF52540">
    <property type="entry name" value="P-loop containing nucleoside triphosphate hydrolases"/>
    <property type="match status" value="1"/>
</dbReference>
<name>A0A498JNP6_MALDO</name>
<keyword evidence="3" id="KW-1185">Reference proteome</keyword>
<reference evidence="2 3" key="1">
    <citation type="submission" date="2018-10" db="EMBL/GenBank/DDBJ databases">
        <title>A high-quality apple genome assembly.</title>
        <authorList>
            <person name="Hu J."/>
        </authorList>
    </citation>
    <scope>NUCLEOTIDE SEQUENCE [LARGE SCALE GENOMIC DNA]</scope>
    <source>
        <strain evidence="3">cv. HFTH1</strain>
        <tissue evidence="2">Young leaf</tissue>
    </source>
</reference>
<accession>A0A498JNP6</accession>
<proteinExistence type="predicted"/>
<feature type="domain" description="DEAD/DEAH-box helicase" evidence="1">
    <location>
        <begin position="78"/>
        <end position="129"/>
    </location>
</feature>
<evidence type="ECO:0000259" key="1">
    <source>
        <dbReference type="Pfam" id="PF00270"/>
    </source>
</evidence>
<comment type="caution">
    <text evidence="2">The sequence shown here is derived from an EMBL/GenBank/DDBJ whole genome shotgun (WGS) entry which is preliminary data.</text>
</comment>
<dbReference type="STRING" id="3750.A0A498JNP6"/>
<dbReference type="Gene3D" id="3.40.50.300">
    <property type="entry name" value="P-loop containing nucleotide triphosphate hydrolases"/>
    <property type="match status" value="1"/>
</dbReference>
<dbReference type="Proteomes" id="UP000290289">
    <property type="component" value="Chromosome 7"/>
</dbReference>
<dbReference type="InterPro" id="IPR027417">
    <property type="entry name" value="P-loop_NTPase"/>
</dbReference>
<dbReference type="Pfam" id="PF00270">
    <property type="entry name" value="DEAD"/>
    <property type="match status" value="1"/>
</dbReference>
<dbReference type="InterPro" id="IPR011545">
    <property type="entry name" value="DEAD/DEAH_box_helicase_dom"/>
</dbReference>
<dbReference type="GO" id="GO:0005524">
    <property type="term" value="F:ATP binding"/>
    <property type="evidence" value="ECO:0007669"/>
    <property type="project" value="InterPro"/>
</dbReference>
<gene>
    <name evidence="2" type="ORF">DVH24_024635</name>
</gene>
<sequence length="134" mass="14626">MSPGRGMHLHMWNTFDFFLSRNCEDIDMPIPAANLLMPPVLLQFGVKVSNYCAVEGQVEENGIESLFAVQAMTFDTILEVFTDFEAYGGAVGLAACCVYGGSPYRSQESKLRRGVDIVVGTPGRIKALTISHCS</sequence>
<organism evidence="2 3">
    <name type="scientific">Malus domestica</name>
    <name type="common">Apple</name>
    <name type="synonym">Pyrus malus</name>
    <dbReference type="NCBI Taxonomy" id="3750"/>
    <lineage>
        <taxon>Eukaryota</taxon>
        <taxon>Viridiplantae</taxon>
        <taxon>Streptophyta</taxon>
        <taxon>Embryophyta</taxon>
        <taxon>Tracheophyta</taxon>
        <taxon>Spermatophyta</taxon>
        <taxon>Magnoliopsida</taxon>
        <taxon>eudicotyledons</taxon>
        <taxon>Gunneridae</taxon>
        <taxon>Pentapetalae</taxon>
        <taxon>rosids</taxon>
        <taxon>fabids</taxon>
        <taxon>Rosales</taxon>
        <taxon>Rosaceae</taxon>
        <taxon>Amygdaloideae</taxon>
        <taxon>Maleae</taxon>
        <taxon>Malus</taxon>
    </lineage>
</organism>
<dbReference type="AlphaFoldDB" id="A0A498JNP6"/>
<evidence type="ECO:0000313" key="2">
    <source>
        <dbReference type="EMBL" id="RXH94951.1"/>
    </source>
</evidence>
<protein>
    <recommendedName>
        <fullName evidence="1">DEAD/DEAH-box helicase domain-containing protein</fullName>
    </recommendedName>
</protein>